<comment type="similarity">
    <text evidence="1 2">Belongs to the small heat shock protein (HSP20) family.</text>
</comment>
<name>A0A1G4KJW0_9SACH</name>
<feature type="region of interest" description="Disordered" evidence="3">
    <location>
        <begin position="173"/>
        <end position="217"/>
    </location>
</feature>
<dbReference type="OrthoDB" id="5511210at2759"/>
<accession>A0A1G4KJW0</accession>
<sequence length="356" mass="39764">MSFYQPSLSLYDVLEALSAQNVDRRRQERLHPARRQHSEYAARRPASRWDSTSRARPSYYALQPETSYYYPGYSYGDDYDIMAESSEQVPEQSDYLLELLKALVGQSNTQQESGAPETSFEFPDDEVLTQSREAIGSSSGEVGDDQFPEGRLQATPEDIQDLSPNLRAEENVAKPSGLHSSVSNPPAGENPGGVSELDRSEAASPIREPLQVSKPRGGMGVPFSPTLNVYDTPECYMIVLALPGATSNSFKIDFHPTSHELSIKGKIDNKTGLDSKHLRFSELKEGFFERSVKFPILPRIKDEEIRAKYSNGLLQVKAPKILSSKEKPKPKRRIVIEDLPDEELLFEGNPNPEPTV</sequence>
<feature type="compositionally biased region" description="Basic and acidic residues" evidence="3">
    <location>
        <begin position="23"/>
        <end position="42"/>
    </location>
</feature>
<dbReference type="EMBL" id="LT598468">
    <property type="protein sequence ID" value="SCV04656.1"/>
    <property type="molecule type" value="Genomic_DNA"/>
</dbReference>
<evidence type="ECO:0000256" key="2">
    <source>
        <dbReference type="RuleBase" id="RU003616"/>
    </source>
</evidence>
<dbReference type="CDD" id="cd06464">
    <property type="entry name" value="ACD_sHsps-like"/>
    <property type="match status" value="1"/>
</dbReference>
<evidence type="ECO:0000256" key="3">
    <source>
        <dbReference type="SAM" id="MobiDB-lite"/>
    </source>
</evidence>
<keyword evidence="6" id="KW-1185">Reference proteome</keyword>
<evidence type="ECO:0000256" key="1">
    <source>
        <dbReference type="PROSITE-ProRule" id="PRU00285"/>
    </source>
</evidence>
<evidence type="ECO:0000313" key="6">
    <source>
        <dbReference type="Proteomes" id="UP000191024"/>
    </source>
</evidence>
<evidence type="ECO:0000313" key="5">
    <source>
        <dbReference type="EMBL" id="SCV04656.1"/>
    </source>
</evidence>
<dbReference type="Proteomes" id="UP000191024">
    <property type="component" value="Chromosome H"/>
</dbReference>
<dbReference type="Pfam" id="PF00011">
    <property type="entry name" value="HSP20"/>
    <property type="match status" value="1"/>
</dbReference>
<dbReference type="InterPro" id="IPR002068">
    <property type="entry name" value="A-crystallin/Hsp20_dom"/>
</dbReference>
<feature type="domain" description="SHSP" evidence="4">
    <location>
        <begin position="218"/>
        <end position="337"/>
    </location>
</feature>
<evidence type="ECO:0000259" key="4">
    <source>
        <dbReference type="PROSITE" id="PS01031"/>
    </source>
</evidence>
<dbReference type="SUPFAM" id="SSF49764">
    <property type="entry name" value="HSP20-like chaperones"/>
    <property type="match status" value="1"/>
</dbReference>
<proteinExistence type="inferred from homology"/>
<dbReference type="PROSITE" id="PS01031">
    <property type="entry name" value="SHSP"/>
    <property type="match status" value="1"/>
</dbReference>
<gene>
    <name evidence="5" type="ORF">LAMI_0H17876G</name>
</gene>
<feature type="region of interest" description="Disordered" evidence="3">
    <location>
        <begin position="23"/>
        <end position="49"/>
    </location>
</feature>
<reference evidence="6" key="1">
    <citation type="submission" date="2016-03" db="EMBL/GenBank/DDBJ databases">
        <authorList>
            <person name="Devillers H."/>
        </authorList>
    </citation>
    <scope>NUCLEOTIDE SEQUENCE [LARGE SCALE GENOMIC DNA]</scope>
</reference>
<dbReference type="Gene3D" id="2.60.40.790">
    <property type="match status" value="1"/>
</dbReference>
<dbReference type="STRING" id="1230905.A0A1G4KJW0"/>
<protein>
    <submittedName>
        <fullName evidence="5">LAMI_0H17876g1_1</fullName>
    </submittedName>
</protein>
<dbReference type="InterPro" id="IPR008978">
    <property type="entry name" value="HSP20-like_chaperone"/>
</dbReference>
<feature type="region of interest" description="Disordered" evidence="3">
    <location>
        <begin position="136"/>
        <end position="160"/>
    </location>
</feature>
<organism evidence="5 6">
    <name type="scientific">Lachancea mirantina</name>
    <dbReference type="NCBI Taxonomy" id="1230905"/>
    <lineage>
        <taxon>Eukaryota</taxon>
        <taxon>Fungi</taxon>
        <taxon>Dikarya</taxon>
        <taxon>Ascomycota</taxon>
        <taxon>Saccharomycotina</taxon>
        <taxon>Saccharomycetes</taxon>
        <taxon>Saccharomycetales</taxon>
        <taxon>Saccharomycetaceae</taxon>
        <taxon>Lachancea</taxon>
    </lineage>
</organism>
<dbReference type="AlphaFoldDB" id="A0A1G4KJW0"/>